<feature type="compositionally biased region" description="Basic and acidic residues" evidence="1">
    <location>
        <begin position="15"/>
        <end position="24"/>
    </location>
</feature>
<dbReference type="OrthoDB" id="3501153at2759"/>
<name>A0A3D8S5E1_9EURO</name>
<feature type="region of interest" description="Disordered" evidence="1">
    <location>
        <begin position="1"/>
        <end position="27"/>
    </location>
</feature>
<dbReference type="RefSeq" id="XP_026604576.1">
    <property type="nucleotide sequence ID" value="XM_026747096.1"/>
</dbReference>
<protein>
    <submittedName>
        <fullName evidence="2">Uncharacterized protein</fullName>
    </submittedName>
</protein>
<reference evidence="2 3" key="1">
    <citation type="journal article" date="2018" name="IMA Fungus">
        <title>IMA Genome-F 9: Draft genome sequence of Annulohypoxylon stygium, Aspergillus mulundensis, Berkeleyomyces basicola (syn. Thielaviopsis basicola), Ceratocystis smalleyi, two Cercospora beticola strains, Coleophoma cylindrospora, Fusarium fracticaudum, Phialophora cf. hyalina, and Morchella septimelata.</title>
        <authorList>
            <person name="Wingfield B.D."/>
            <person name="Bills G.F."/>
            <person name="Dong Y."/>
            <person name="Huang W."/>
            <person name="Nel W.J."/>
            <person name="Swalarsk-Parry B.S."/>
            <person name="Vaghefi N."/>
            <person name="Wilken P.M."/>
            <person name="An Z."/>
            <person name="de Beer Z.W."/>
            <person name="De Vos L."/>
            <person name="Chen L."/>
            <person name="Duong T.A."/>
            <person name="Gao Y."/>
            <person name="Hammerbacher A."/>
            <person name="Kikkert J.R."/>
            <person name="Li Y."/>
            <person name="Li H."/>
            <person name="Li K."/>
            <person name="Li Q."/>
            <person name="Liu X."/>
            <person name="Ma X."/>
            <person name="Naidoo K."/>
            <person name="Pethybridge S.J."/>
            <person name="Sun J."/>
            <person name="Steenkamp E.T."/>
            <person name="van der Nest M.A."/>
            <person name="van Wyk S."/>
            <person name="Wingfield M.J."/>
            <person name="Xiong C."/>
            <person name="Yue Q."/>
            <person name="Zhang X."/>
        </authorList>
    </citation>
    <scope>NUCLEOTIDE SEQUENCE [LARGE SCALE GENOMIC DNA]</scope>
    <source>
        <strain evidence="2 3">DSM 5745</strain>
    </source>
</reference>
<keyword evidence="3" id="KW-1185">Reference proteome</keyword>
<evidence type="ECO:0000313" key="3">
    <source>
        <dbReference type="Proteomes" id="UP000256690"/>
    </source>
</evidence>
<comment type="caution">
    <text evidence="2">The sequence shown here is derived from an EMBL/GenBank/DDBJ whole genome shotgun (WGS) entry which is preliminary data.</text>
</comment>
<dbReference type="STRING" id="1810919.A0A3D8S5E1"/>
<accession>A0A3D8S5E1</accession>
<dbReference type="PANTHER" id="PTHR35896">
    <property type="entry name" value="IG-LIKE DOMAIN-CONTAINING PROTEIN"/>
    <property type="match status" value="1"/>
</dbReference>
<dbReference type="InterPro" id="IPR053008">
    <property type="entry name" value="Phomopsin_biosynth_assoc"/>
</dbReference>
<evidence type="ECO:0000313" key="2">
    <source>
        <dbReference type="EMBL" id="RDW81523.1"/>
    </source>
</evidence>
<dbReference type="AlphaFoldDB" id="A0A3D8S5E1"/>
<organism evidence="2 3">
    <name type="scientific">Aspergillus mulundensis</name>
    <dbReference type="NCBI Taxonomy" id="1810919"/>
    <lineage>
        <taxon>Eukaryota</taxon>
        <taxon>Fungi</taxon>
        <taxon>Dikarya</taxon>
        <taxon>Ascomycota</taxon>
        <taxon>Pezizomycotina</taxon>
        <taxon>Eurotiomycetes</taxon>
        <taxon>Eurotiomycetidae</taxon>
        <taxon>Eurotiales</taxon>
        <taxon>Aspergillaceae</taxon>
        <taxon>Aspergillus</taxon>
        <taxon>Aspergillus subgen. Nidulantes</taxon>
    </lineage>
</organism>
<proteinExistence type="predicted"/>
<dbReference type="EMBL" id="PVWQ01000005">
    <property type="protein sequence ID" value="RDW81523.1"/>
    <property type="molecule type" value="Genomic_DNA"/>
</dbReference>
<evidence type="ECO:0000256" key="1">
    <source>
        <dbReference type="SAM" id="MobiDB-lite"/>
    </source>
</evidence>
<sequence length="257" mass="29015">MSSLEIPFLPKGRLPHSEESTRDEDTVDSAADTFSIHKHGRRQGRLDSAAARAITILLALWGLGSLPIQLFHLIRPPAASHDVYRPETLTPDLNLCDCGRTIDEAIARKCVYDSLATAWLPPHCRDDALTAEFDRSGPGSDGSWPYYADANGTIPIGKAQIALLGDGQRSFWSLREWHIAHCLFYWEKLVRMRETGAVMERRFDTANHARHCRRLVMNPSMFHKQLVEVPVMMSSGTEEVMNGHEHEHGHREEIEGR</sequence>
<dbReference type="PANTHER" id="PTHR35896:SF3">
    <property type="entry name" value="MAJOR FACILITATOR SUPERFAMILY TRANSPORTER"/>
    <property type="match status" value="1"/>
</dbReference>
<dbReference type="Proteomes" id="UP000256690">
    <property type="component" value="Unassembled WGS sequence"/>
</dbReference>
<gene>
    <name evidence="2" type="ORF">DSM5745_05080</name>
</gene>
<dbReference type="GeneID" id="38115450"/>